<evidence type="ECO:0000313" key="2">
    <source>
        <dbReference type="EMBL" id="KKM82333.1"/>
    </source>
</evidence>
<dbReference type="InterPro" id="IPR037914">
    <property type="entry name" value="SpoVT-AbrB_sf"/>
</dbReference>
<dbReference type="InterPro" id="IPR007159">
    <property type="entry name" value="SpoVT-AbrB_dom"/>
</dbReference>
<dbReference type="Pfam" id="PF04014">
    <property type="entry name" value="MazE_antitoxin"/>
    <property type="match status" value="1"/>
</dbReference>
<proteinExistence type="predicted"/>
<organism evidence="2">
    <name type="scientific">marine sediment metagenome</name>
    <dbReference type="NCBI Taxonomy" id="412755"/>
    <lineage>
        <taxon>unclassified sequences</taxon>
        <taxon>metagenomes</taxon>
        <taxon>ecological metagenomes</taxon>
    </lineage>
</organism>
<dbReference type="PROSITE" id="PS51740">
    <property type="entry name" value="SPOVT_ABRB"/>
    <property type="match status" value="1"/>
</dbReference>
<accession>A0A0F9KK67</accession>
<name>A0A0F9KK67_9ZZZZ</name>
<dbReference type="AlphaFoldDB" id="A0A0F9KK67"/>
<dbReference type="SUPFAM" id="SSF89447">
    <property type="entry name" value="AbrB/MazE/MraZ-like"/>
    <property type="match status" value="1"/>
</dbReference>
<gene>
    <name evidence="2" type="ORF">LCGC14_1320680</name>
</gene>
<evidence type="ECO:0000259" key="1">
    <source>
        <dbReference type="PROSITE" id="PS51740"/>
    </source>
</evidence>
<dbReference type="SMART" id="SM00966">
    <property type="entry name" value="SpoVT_AbrB"/>
    <property type="match status" value="1"/>
</dbReference>
<protein>
    <recommendedName>
        <fullName evidence="1">SpoVT-AbrB domain-containing protein</fullName>
    </recommendedName>
</protein>
<comment type="caution">
    <text evidence="2">The sequence shown here is derived from an EMBL/GenBank/DDBJ whole genome shotgun (WGS) entry which is preliminary data.</text>
</comment>
<reference evidence="2" key="1">
    <citation type="journal article" date="2015" name="Nature">
        <title>Complex archaea that bridge the gap between prokaryotes and eukaryotes.</title>
        <authorList>
            <person name="Spang A."/>
            <person name="Saw J.H."/>
            <person name="Jorgensen S.L."/>
            <person name="Zaremba-Niedzwiedzka K."/>
            <person name="Martijn J."/>
            <person name="Lind A.E."/>
            <person name="van Eijk R."/>
            <person name="Schleper C."/>
            <person name="Guy L."/>
            <person name="Ettema T.J."/>
        </authorList>
    </citation>
    <scope>NUCLEOTIDE SEQUENCE</scope>
</reference>
<dbReference type="GO" id="GO:0003677">
    <property type="term" value="F:DNA binding"/>
    <property type="evidence" value="ECO:0007669"/>
    <property type="project" value="InterPro"/>
</dbReference>
<dbReference type="EMBL" id="LAZR01007879">
    <property type="protein sequence ID" value="KKM82333.1"/>
    <property type="molecule type" value="Genomic_DNA"/>
</dbReference>
<feature type="domain" description="SpoVT-AbrB" evidence="1">
    <location>
        <begin position="10"/>
        <end position="54"/>
    </location>
</feature>
<sequence>MEKIILKINTEIRKVDSQGRIVLPLKWREKELKNEDEVIIIEDEGILKIIPKKKIDLTKFFDSLEFDETLLEKLEDWSDFEKYLLNKKLR</sequence>